<evidence type="ECO:0008006" key="3">
    <source>
        <dbReference type="Google" id="ProtNLM"/>
    </source>
</evidence>
<dbReference type="InterPro" id="IPR029063">
    <property type="entry name" value="SAM-dependent_MTases_sf"/>
</dbReference>
<name>A0ABS8BH92_9NEIS</name>
<dbReference type="EMBL" id="JAJAWG010000001">
    <property type="protein sequence ID" value="MCB5194992.1"/>
    <property type="molecule type" value="Genomic_DNA"/>
</dbReference>
<dbReference type="Proteomes" id="UP001198034">
    <property type="component" value="Unassembled WGS sequence"/>
</dbReference>
<evidence type="ECO:0000313" key="1">
    <source>
        <dbReference type="EMBL" id="MCB5194992.1"/>
    </source>
</evidence>
<reference evidence="1 2" key="1">
    <citation type="submission" date="2021-10" db="EMBL/GenBank/DDBJ databases">
        <authorList>
            <person name="Chen M."/>
        </authorList>
    </citation>
    <scope>NUCLEOTIDE SEQUENCE [LARGE SCALE GENOMIC DNA]</scope>
    <source>
        <strain evidence="1 2">H3-26</strain>
    </source>
</reference>
<evidence type="ECO:0000313" key="2">
    <source>
        <dbReference type="Proteomes" id="UP001198034"/>
    </source>
</evidence>
<protein>
    <recommendedName>
        <fullName evidence="3">Class I SAM-dependent methyltransferase</fullName>
    </recommendedName>
</protein>
<dbReference type="Gene3D" id="3.40.50.150">
    <property type="entry name" value="Vaccinia Virus protein VP39"/>
    <property type="match status" value="1"/>
</dbReference>
<proteinExistence type="predicted"/>
<organism evidence="1 2">
    <name type="scientific">Deefgea salmonis</name>
    <dbReference type="NCBI Taxonomy" id="2875502"/>
    <lineage>
        <taxon>Bacteria</taxon>
        <taxon>Pseudomonadati</taxon>
        <taxon>Pseudomonadota</taxon>
        <taxon>Betaproteobacteria</taxon>
        <taxon>Neisseriales</taxon>
        <taxon>Chitinibacteraceae</taxon>
        <taxon>Deefgea</taxon>
    </lineage>
</organism>
<comment type="caution">
    <text evidence="1">The sequence shown here is derived from an EMBL/GenBank/DDBJ whole genome shotgun (WGS) entry which is preliminary data.</text>
</comment>
<accession>A0ABS8BH92</accession>
<sequence>MLDLIRFLYTQRITGFAVPNSPHFDNDASSAWFEQKLIAATHYLEFGSGGSTYLAAKLNKSFVCIDSDRFFLKAVRQKITADGLFNPAEQTYLPRQIGFSREWSRPVLWRGIGKARQAQFARYSDFPVESLSNHRQPDLILIDGRFRVACALKAIRALQAQSSWTLVVDDYVGRPEYEVIAEFAELDCLVGRMAVFCSKTTRTTAELERAIQTYALDFR</sequence>
<keyword evidence="2" id="KW-1185">Reference proteome</keyword>
<dbReference type="RefSeq" id="WP_226762808.1">
    <property type="nucleotide sequence ID" value="NZ_JAJAWG010000001.1"/>
</dbReference>
<gene>
    <name evidence="1" type="ORF">LG219_01630</name>
</gene>